<dbReference type="AlphaFoldDB" id="A0A2G5CU15"/>
<feature type="coiled-coil region" evidence="1">
    <location>
        <begin position="17"/>
        <end position="47"/>
    </location>
</feature>
<organism evidence="2 3">
    <name type="scientific">Aquilegia coerulea</name>
    <name type="common">Rocky mountain columbine</name>
    <dbReference type="NCBI Taxonomy" id="218851"/>
    <lineage>
        <taxon>Eukaryota</taxon>
        <taxon>Viridiplantae</taxon>
        <taxon>Streptophyta</taxon>
        <taxon>Embryophyta</taxon>
        <taxon>Tracheophyta</taxon>
        <taxon>Spermatophyta</taxon>
        <taxon>Magnoliopsida</taxon>
        <taxon>Ranunculales</taxon>
        <taxon>Ranunculaceae</taxon>
        <taxon>Thalictroideae</taxon>
        <taxon>Aquilegia</taxon>
    </lineage>
</organism>
<dbReference type="InParanoid" id="A0A2G5CU15"/>
<keyword evidence="1" id="KW-0175">Coiled coil</keyword>
<proteinExistence type="predicted"/>
<dbReference type="Proteomes" id="UP000230069">
    <property type="component" value="Unassembled WGS sequence"/>
</dbReference>
<sequence length="84" mass="9445">MKYELNNDNKGKEVVSNSSIATLLEKLEEKTKQKENKINESEFQKRKSVLRSKVEEDHVDDVGVCVSSDAVTKSKKQGSLMSAK</sequence>
<keyword evidence="3" id="KW-1185">Reference proteome</keyword>
<evidence type="ECO:0000313" key="2">
    <source>
        <dbReference type="EMBL" id="PIA34776.1"/>
    </source>
</evidence>
<evidence type="ECO:0000313" key="3">
    <source>
        <dbReference type="Proteomes" id="UP000230069"/>
    </source>
</evidence>
<name>A0A2G5CU15_AQUCA</name>
<protein>
    <submittedName>
        <fullName evidence="2">Uncharacterized protein</fullName>
    </submittedName>
</protein>
<gene>
    <name evidence="2" type="ORF">AQUCO_03700209v1</name>
</gene>
<accession>A0A2G5CU15</accession>
<reference evidence="2 3" key="1">
    <citation type="submission" date="2017-09" db="EMBL/GenBank/DDBJ databases">
        <title>WGS assembly of Aquilegia coerulea Goldsmith.</title>
        <authorList>
            <person name="Hodges S."/>
            <person name="Kramer E."/>
            <person name="Nordborg M."/>
            <person name="Tomkins J."/>
            <person name="Borevitz J."/>
            <person name="Derieg N."/>
            <person name="Yan J."/>
            <person name="Mihaltcheva S."/>
            <person name="Hayes R.D."/>
            <person name="Rokhsar D."/>
        </authorList>
    </citation>
    <scope>NUCLEOTIDE SEQUENCE [LARGE SCALE GENOMIC DNA]</scope>
    <source>
        <strain evidence="3">cv. Goldsmith</strain>
    </source>
</reference>
<evidence type="ECO:0000256" key="1">
    <source>
        <dbReference type="SAM" id="Coils"/>
    </source>
</evidence>
<dbReference type="EMBL" id="KZ305054">
    <property type="protein sequence ID" value="PIA34776.1"/>
    <property type="molecule type" value="Genomic_DNA"/>
</dbReference>